<sequence>MAPQNYSLTKSVKLKQQVILGYPDTNYSGICVVSGVEESFIIDNDTSIEELPPITKQTYFVNSLVSLFCENKVSEVFIVASINFSEKDKFVYLGRFPKIDEMKIDNSKLKGLSPTLKLQDHFFNTLITLLKVEYIATKCFLYPGKYIRKRSSEENIYEIEILKNLVEVLDEFLDAKISMTKVLDTRENQLQKIEYLKENNENNSDIMIYM</sequence>
<protein>
    <submittedName>
        <fullName evidence="1">10367_t:CDS:1</fullName>
    </submittedName>
</protein>
<proteinExistence type="predicted"/>
<dbReference type="Proteomes" id="UP000789706">
    <property type="component" value="Unassembled WGS sequence"/>
</dbReference>
<dbReference type="EMBL" id="CAJVPK010000191">
    <property type="protein sequence ID" value="CAG8470882.1"/>
    <property type="molecule type" value="Genomic_DNA"/>
</dbReference>
<reference evidence="1" key="1">
    <citation type="submission" date="2021-06" db="EMBL/GenBank/DDBJ databases">
        <authorList>
            <person name="Kallberg Y."/>
            <person name="Tangrot J."/>
            <person name="Rosling A."/>
        </authorList>
    </citation>
    <scope>NUCLEOTIDE SEQUENCE</scope>
    <source>
        <strain evidence="1">AZ414A</strain>
    </source>
</reference>
<dbReference type="AlphaFoldDB" id="A0A9N8W3J9"/>
<dbReference type="OrthoDB" id="2402141at2759"/>
<evidence type="ECO:0000313" key="2">
    <source>
        <dbReference type="Proteomes" id="UP000789706"/>
    </source>
</evidence>
<keyword evidence="2" id="KW-1185">Reference proteome</keyword>
<evidence type="ECO:0000313" key="1">
    <source>
        <dbReference type="EMBL" id="CAG8470882.1"/>
    </source>
</evidence>
<organism evidence="1 2">
    <name type="scientific">Diversispora eburnea</name>
    <dbReference type="NCBI Taxonomy" id="1213867"/>
    <lineage>
        <taxon>Eukaryota</taxon>
        <taxon>Fungi</taxon>
        <taxon>Fungi incertae sedis</taxon>
        <taxon>Mucoromycota</taxon>
        <taxon>Glomeromycotina</taxon>
        <taxon>Glomeromycetes</taxon>
        <taxon>Diversisporales</taxon>
        <taxon>Diversisporaceae</taxon>
        <taxon>Diversispora</taxon>
    </lineage>
</organism>
<gene>
    <name evidence="1" type="ORF">DEBURN_LOCUS3153</name>
</gene>
<comment type="caution">
    <text evidence="1">The sequence shown here is derived from an EMBL/GenBank/DDBJ whole genome shotgun (WGS) entry which is preliminary data.</text>
</comment>
<name>A0A9N8W3J9_9GLOM</name>
<accession>A0A9N8W3J9</accession>